<name>A0A1H3F8V3_9PSEU</name>
<keyword evidence="2" id="KW-1185">Reference proteome</keyword>
<sequence>MYSRPQWVVPRPDEVELLFGRTHAGRYLLVVLSDGMDGRWYVVTAREMTHRERRTFRRKGR</sequence>
<evidence type="ECO:0000313" key="2">
    <source>
        <dbReference type="Proteomes" id="UP000199529"/>
    </source>
</evidence>
<dbReference type="EMBL" id="FNOK01000016">
    <property type="protein sequence ID" value="SDX87426.1"/>
    <property type="molecule type" value="Genomic_DNA"/>
</dbReference>
<gene>
    <name evidence="1" type="ORF">SAMN05216215_1016124</name>
</gene>
<dbReference type="STRING" id="418495.SAMN05216215_1016124"/>
<dbReference type="Proteomes" id="UP000199529">
    <property type="component" value="Unassembled WGS sequence"/>
</dbReference>
<protein>
    <submittedName>
        <fullName evidence="1">Uncharacterized protein</fullName>
    </submittedName>
</protein>
<dbReference type="AlphaFoldDB" id="A0A1H3F8V3"/>
<evidence type="ECO:0000313" key="1">
    <source>
        <dbReference type="EMBL" id="SDX87426.1"/>
    </source>
</evidence>
<accession>A0A1H3F8V3</accession>
<organism evidence="1 2">
    <name type="scientific">Saccharopolyspora shandongensis</name>
    <dbReference type="NCBI Taxonomy" id="418495"/>
    <lineage>
        <taxon>Bacteria</taxon>
        <taxon>Bacillati</taxon>
        <taxon>Actinomycetota</taxon>
        <taxon>Actinomycetes</taxon>
        <taxon>Pseudonocardiales</taxon>
        <taxon>Pseudonocardiaceae</taxon>
        <taxon>Saccharopolyspora</taxon>
    </lineage>
</organism>
<reference evidence="2" key="1">
    <citation type="submission" date="2016-10" db="EMBL/GenBank/DDBJ databases">
        <authorList>
            <person name="Varghese N."/>
            <person name="Submissions S."/>
        </authorList>
    </citation>
    <scope>NUCLEOTIDE SEQUENCE [LARGE SCALE GENOMIC DNA]</scope>
    <source>
        <strain evidence="2">CGMCC 4.3530</strain>
    </source>
</reference>
<proteinExistence type="predicted"/>